<feature type="region of interest" description="Disordered" evidence="1">
    <location>
        <begin position="43"/>
        <end position="67"/>
    </location>
</feature>
<reference evidence="2 3" key="1">
    <citation type="submission" date="2023-01" db="EMBL/GenBank/DDBJ databases">
        <title>Analysis of 21 Apiospora genomes using comparative genomics revels a genus with tremendous synthesis potential of carbohydrate active enzymes and secondary metabolites.</title>
        <authorList>
            <person name="Sorensen T."/>
        </authorList>
    </citation>
    <scope>NUCLEOTIDE SEQUENCE [LARGE SCALE GENOMIC DNA]</scope>
    <source>
        <strain evidence="2 3">CBS 117206</strain>
    </source>
</reference>
<comment type="caution">
    <text evidence="2">The sequence shown here is derived from an EMBL/GenBank/DDBJ whole genome shotgun (WGS) entry which is preliminary data.</text>
</comment>
<evidence type="ECO:0000313" key="3">
    <source>
        <dbReference type="Proteomes" id="UP001392437"/>
    </source>
</evidence>
<protein>
    <submittedName>
        <fullName evidence="2">Uncharacterized protein</fullName>
    </submittedName>
</protein>
<accession>A0AAW0R7H9</accession>
<evidence type="ECO:0000256" key="1">
    <source>
        <dbReference type="SAM" id="MobiDB-lite"/>
    </source>
</evidence>
<gene>
    <name evidence="2" type="ORF">PG999_002105</name>
</gene>
<dbReference type="EMBL" id="JAQQWP010000002">
    <property type="protein sequence ID" value="KAK8129725.1"/>
    <property type="molecule type" value="Genomic_DNA"/>
</dbReference>
<keyword evidence="3" id="KW-1185">Reference proteome</keyword>
<proteinExistence type="predicted"/>
<dbReference type="AlphaFoldDB" id="A0AAW0R7H9"/>
<dbReference type="Proteomes" id="UP001392437">
    <property type="component" value="Unassembled WGS sequence"/>
</dbReference>
<name>A0AAW0R7H9_9PEZI</name>
<evidence type="ECO:0000313" key="2">
    <source>
        <dbReference type="EMBL" id="KAK8129725.1"/>
    </source>
</evidence>
<sequence length="120" mass="13364">MSSLTTHAYLKFPRQDKETLHTEIIALSGLPQRHGLADSAILEPRARNKFKETQPGSARSTEMEKPIVERDPAKIEKICAVRNNGLRVLAIYLPNELIGGESQGSGDDKLFLDLEYTNAM</sequence>
<organism evidence="2 3">
    <name type="scientific">Apiospora kogelbergensis</name>
    <dbReference type="NCBI Taxonomy" id="1337665"/>
    <lineage>
        <taxon>Eukaryota</taxon>
        <taxon>Fungi</taxon>
        <taxon>Dikarya</taxon>
        <taxon>Ascomycota</taxon>
        <taxon>Pezizomycotina</taxon>
        <taxon>Sordariomycetes</taxon>
        <taxon>Xylariomycetidae</taxon>
        <taxon>Amphisphaeriales</taxon>
        <taxon>Apiosporaceae</taxon>
        <taxon>Apiospora</taxon>
    </lineage>
</organism>